<dbReference type="InterPro" id="IPR011078">
    <property type="entry name" value="PyrdxlP_homeostasis"/>
</dbReference>
<dbReference type="InterPro" id="IPR001608">
    <property type="entry name" value="Ala_racemase_N"/>
</dbReference>
<keyword evidence="1 2" id="KW-0663">Pyridoxal phosphate</keyword>
<evidence type="ECO:0000256" key="3">
    <source>
        <dbReference type="PIRSR" id="PIRSR004848-1"/>
    </source>
</evidence>
<evidence type="ECO:0000313" key="7">
    <source>
        <dbReference type="Proteomes" id="UP000054976"/>
    </source>
</evidence>
<dbReference type="Pfam" id="PF01168">
    <property type="entry name" value="Ala_racemase_N"/>
    <property type="match status" value="1"/>
</dbReference>
<dbReference type="CDD" id="cd00635">
    <property type="entry name" value="PLPDE_III_YBL036c_like"/>
    <property type="match status" value="1"/>
</dbReference>
<dbReference type="RefSeq" id="WP_059175822.1">
    <property type="nucleotide sequence ID" value="NZ_BCNO01000001.1"/>
</dbReference>
<dbReference type="OrthoDB" id="9804072at2"/>
<dbReference type="FunFam" id="3.20.20.10:FF:000018">
    <property type="entry name" value="Pyridoxal phosphate homeostasis protein"/>
    <property type="match status" value="1"/>
</dbReference>
<proteinExistence type="inferred from homology"/>
<dbReference type="STRING" id="86166.TAGGR_1541"/>
<dbReference type="SUPFAM" id="SSF51419">
    <property type="entry name" value="PLP-binding barrel"/>
    <property type="match status" value="1"/>
</dbReference>
<dbReference type="PANTHER" id="PTHR10146:SF14">
    <property type="entry name" value="PYRIDOXAL PHOSPHATE HOMEOSTASIS PROTEIN"/>
    <property type="match status" value="1"/>
</dbReference>
<protein>
    <recommendedName>
        <fullName evidence="2">Pyridoxal phosphate homeostasis protein</fullName>
        <shortName evidence="2">PLP homeostasis protein</shortName>
    </recommendedName>
</protein>
<evidence type="ECO:0000256" key="2">
    <source>
        <dbReference type="HAMAP-Rule" id="MF_02087"/>
    </source>
</evidence>
<dbReference type="EMBL" id="BCNO01000001">
    <property type="protein sequence ID" value="GAQ94361.1"/>
    <property type="molecule type" value="Genomic_DNA"/>
</dbReference>
<name>A0A0U9HPI0_9BACT</name>
<evidence type="ECO:0000256" key="4">
    <source>
        <dbReference type="RuleBase" id="RU004514"/>
    </source>
</evidence>
<dbReference type="InterPro" id="IPR029066">
    <property type="entry name" value="PLP-binding_barrel"/>
</dbReference>
<keyword evidence="7" id="KW-1185">Reference proteome</keyword>
<comment type="cofactor">
    <cofactor evidence="3">
        <name>pyridoxal 5'-phosphate</name>
        <dbReference type="ChEBI" id="CHEBI:597326"/>
    </cofactor>
</comment>
<comment type="caution">
    <text evidence="6">The sequence shown here is derived from an EMBL/GenBank/DDBJ whole genome shotgun (WGS) entry which is preliminary data.</text>
</comment>
<comment type="similarity">
    <text evidence="2 4">Belongs to the pyridoxal phosphate-binding protein YggS/PROSC family.</text>
</comment>
<dbReference type="AlphaFoldDB" id="A0A0U9HPI0"/>
<dbReference type="PANTHER" id="PTHR10146">
    <property type="entry name" value="PROLINE SYNTHETASE CO-TRANSCRIBED BACTERIAL HOMOLOG PROTEIN"/>
    <property type="match status" value="1"/>
</dbReference>
<feature type="modified residue" description="N6-(pyridoxal phosphate)lysine" evidence="2 3">
    <location>
        <position position="34"/>
    </location>
</feature>
<evidence type="ECO:0000313" key="6">
    <source>
        <dbReference type="EMBL" id="GAQ94361.1"/>
    </source>
</evidence>
<evidence type="ECO:0000259" key="5">
    <source>
        <dbReference type="Pfam" id="PF01168"/>
    </source>
</evidence>
<comment type="function">
    <text evidence="2">Pyridoxal 5'-phosphate (PLP)-binding protein, which is involved in PLP homeostasis.</text>
</comment>
<feature type="domain" description="Alanine racemase N-terminal" evidence="5">
    <location>
        <begin position="26"/>
        <end position="229"/>
    </location>
</feature>
<dbReference type="PIRSF" id="PIRSF004848">
    <property type="entry name" value="YBL036c_PLPDEIII"/>
    <property type="match status" value="1"/>
</dbReference>
<organism evidence="6 7">
    <name type="scientific">Thermodesulfovibrio aggregans</name>
    <dbReference type="NCBI Taxonomy" id="86166"/>
    <lineage>
        <taxon>Bacteria</taxon>
        <taxon>Pseudomonadati</taxon>
        <taxon>Nitrospirota</taxon>
        <taxon>Thermodesulfovibrionia</taxon>
        <taxon>Thermodesulfovibrionales</taxon>
        <taxon>Thermodesulfovibrionaceae</taxon>
        <taxon>Thermodesulfovibrio</taxon>
    </lineage>
</organism>
<accession>A0A0U9HPI0</accession>
<dbReference type="GO" id="GO:0030170">
    <property type="term" value="F:pyridoxal phosphate binding"/>
    <property type="evidence" value="ECO:0007669"/>
    <property type="project" value="UniProtKB-UniRule"/>
</dbReference>
<sequence length="232" mass="26858">MLSQRISSVYKRITYAALRAGRNPEEIKLIAVTKSHGIDKIKEAAQLGLRIFGENRVQEAKDKIEDLKEFFNKWRMNIEWHMIGHLQSNKVKDAVRLFELIHSVDSEKLASMIDREAEKIGKVQRILIQVKLSDEESKFGIKPEDTEKLIEFCSKLSNIKLEGLMTIPPYFENPEDVRPYFKKLRQMKEELVQKGYSLRELSMGMSHDFEVAIEEGATMVRIGTALFGERIN</sequence>
<dbReference type="Gene3D" id="3.20.20.10">
    <property type="entry name" value="Alanine racemase"/>
    <property type="match status" value="1"/>
</dbReference>
<dbReference type="NCBIfam" id="TIGR00044">
    <property type="entry name" value="YggS family pyridoxal phosphate-dependent enzyme"/>
    <property type="match status" value="1"/>
</dbReference>
<dbReference type="HAMAP" id="MF_02087">
    <property type="entry name" value="PLP_homeostasis"/>
    <property type="match status" value="1"/>
</dbReference>
<evidence type="ECO:0000256" key="1">
    <source>
        <dbReference type="ARBA" id="ARBA00022898"/>
    </source>
</evidence>
<dbReference type="Proteomes" id="UP000054976">
    <property type="component" value="Unassembled WGS sequence"/>
</dbReference>
<reference evidence="7" key="1">
    <citation type="submission" date="2016-01" db="EMBL/GenBank/DDBJ databases">
        <title>Draft genome sequence of Thermodesulfovibrio aggregans strain TGE-P1.</title>
        <authorList>
            <person name="Sekiguchi Y."/>
            <person name="Ohashi A."/>
            <person name="Matsuura N."/>
            <person name="Tourlousse M.D."/>
        </authorList>
    </citation>
    <scope>NUCLEOTIDE SEQUENCE [LARGE SCALE GENOMIC DNA]</scope>
    <source>
        <strain evidence="7">TGE-P1</strain>
    </source>
</reference>
<gene>
    <name evidence="6" type="ORF">TAGGR_1541</name>
</gene>